<organism evidence="7 8">
    <name type="scientific">Holothuria leucospilota</name>
    <name type="common">Black long sea cucumber</name>
    <name type="synonym">Mertensiothuria leucospilota</name>
    <dbReference type="NCBI Taxonomy" id="206669"/>
    <lineage>
        <taxon>Eukaryota</taxon>
        <taxon>Metazoa</taxon>
        <taxon>Echinodermata</taxon>
        <taxon>Eleutherozoa</taxon>
        <taxon>Echinozoa</taxon>
        <taxon>Holothuroidea</taxon>
        <taxon>Aspidochirotacea</taxon>
        <taxon>Aspidochirotida</taxon>
        <taxon>Holothuriidae</taxon>
        <taxon>Holothuria</taxon>
    </lineage>
</organism>
<evidence type="ECO:0000313" key="8">
    <source>
        <dbReference type="Proteomes" id="UP001152320"/>
    </source>
</evidence>
<dbReference type="Gene3D" id="3.40.50.300">
    <property type="entry name" value="P-loop containing nucleotide triphosphate hydrolases"/>
    <property type="match status" value="1"/>
</dbReference>
<comment type="similarity">
    <text evidence="1">Belongs to the helicase family.</text>
</comment>
<dbReference type="GO" id="GO:0005524">
    <property type="term" value="F:ATP binding"/>
    <property type="evidence" value="ECO:0007669"/>
    <property type="project" value="UniProtKB-KW"/>
</dbReference>
<evidence type="ECO:0000256" key="3">
    <source>
        <dbReference type="SAM" id="MobiDB-lite"/>
    </source>
</evidence>
<comment type="cofactor">
    <cofactor evidence="1">
        <name>Mg(2+)</name>
        <dbReference type="ChEBI" id="CHEBI:18420"/>
    </cofactor>
</comment>
<keyword evidence="1" id="KW-0234">DNA repair</keyword>
<proteinExistence type="inferred from homology"/>
<feature type="domain" description="Helitron helicase-like" evidence="5">
    <location>
        <begin position="932"/>
        <end position="1072"/>
    </location>
</feature>
<evidence type="ECO:0000256" key="2">
    <source>
        <dbReference type="SAM" id="Coils"/>
    </source>
</evidence>
<dbReference type="PANTHER" id="PTHR47642:SF5">
    <property type="entry name" value="ATP-DEPENDENT DNA HELICASE"/>
    <property type="match status" value="1"/>
</dbReference>
<name>A0A9Q1CEF8_HOLLE</name>
<dbReference type="Pfam" id="PF20209">
    <property type="entry name" value="DUF6570"/>
    <property type="match status" value="1"/>
</dbReference>
<evidence type="ECO:0000259" key="5">
    <source>
        <dbReference type="Pfam" id="PF14214"/>
    </source>
</evidence>
<reference evidence="7" key="1">
    <citation type="submission" date="2021-10" db="EMBL/GenBank/DDBJ databases">
        <title>Tropical sea cucumber genome reveals ecological adaptation and Cuvierian tubules defense mechanism.</title>
        <authorList>
            <person name="Chen T."/>
        </authorList>
    </citation>
    <scope>NUCLEOTIDE SEQUENCE</scope>
    <source>
        <strain evidence="7">Nanhai2018</strain>
        <tissue evidence="7">Muscle</tissue>
    </source>
</reference>
<dbReference type="EC" id="5.6.2.3" evidence="1"/>
<feature type="coiled-coil region" evidence="2">
    <location>
        <begin position="2102"/>
        <end position="2136"/>
    </location>
</feature>
<comment type="caution">
    <text evidence="7">The sequence shown here is derived from an EMBL/GenBank/DDBJ whole genome shotgun (WGS) entry which is preliminary data.</text>
</comment>
<feature type="compositionally biased region" description="Basic and acidic residues" evidence="3">
    <location>
        <begin position="349"/>
        <end position="363"/>
    </location>
</feature>
<dbReference type="InterPro" id="IPR051055">
    <property type="entry name" value="PIF1_helicase"/>
</dbReference>
<dbReference type="Gene3D" id="3.90.70.120">
    <property type="match status" value="1"/>
</dbReference>
<feature type="compositionally biased region" description="Polar residues" evidence="3">
    <location>
        <begin position="2170"/>
        <end position="2179"/>
    </location>
</feature>
<evidence type="ECO:0000259" key="4">
    <source>
        <dbReference type="Pfam" id="PF05970"/>
    </source>
</evidence>
<keyword evidence="1" id="KW-0227">DNA damage</keyword>
<feature type="compositionally biased region" description="Acidic residues" evidence="3">
    <location>
        <begin position="783"/>
        <end position="802"/>
    </location>
</feature>
<dbReference type="InterPro" id="IPR027417">
    <property type="entry name" value="P-loop_NTPase"/>
</dbReference>
<feature type="compositionally biased region" description="Basic and acidic residues" evidence="3">
    <location>
        <begin position="371"/>
        <end position="383"/>
    </location>
</feature>
<feature type="region of interest" description="Disordered" evidence="3">
    <location>
        <begin position="301"/>
        <end position="532"/>
    </location>
</feature>
<dbReference type="GO" id="GO:0006281">
    <property type="term" value="P:DNA repair"/>
    <property type="evidence" value="ECO:0007669"/>
    <property type="project" value="UniProtKB-KW"/>
</dbReference>
<dbReference type="GO" id="GO:0043139">
    <property type="term" value="F:5'-3' DNA helicase activity"/>
    <property type="evidence" value="ECO:0007669"/>
    <property type="project" value="UniProtKB-EC"/>
</dbReference>
<feature type="region of interest" description="Disordered" evidence="3">
    <location>
        <begin position="2170"/>
        <end position="2191"/>
    </location>
</feature>
<dbReference type="InterPro" id="IPR010285">
    <property type="entry name" value="DNA_helicase_pif1-like_DEAD"/>
</dbReference>
<keyword evidence="8" id="KW-1185">Reference proteome</keyword>
<dbReference type="OrthoDB" id="432234at2759"/>
<sequence>MPKKGKRSQAKKAYHESKNTITEEYGRKDNVIVSDSQNKNAFIQSVVRGSFHQGHARFSSNSIGRQCSCNSLVFLAYTQHLPVITTADIDKILAEGDIMYNSIYERLQITGTLHPTGYLTIEDLPTEFSVGIFLYSVKSFLSLCDTVGNPADCNSQLGLNRAVKQAFTLAKSSILVLGQNMIALFKCKSGRYGLFDPHSRDENALLDPNGTAVLAYFSSIEHLIQHLYLLTKSLCVEESQYFQLQPIELKCHMSTPSGLHSMDSYPTLASYFSFASVQQNQNATNPQEFKISRRKYYRSYKSQQRKNFQKRTIERQKDRLAKRTARKNQTSTVAQRAYNRHLKQIALQNEEKRTKHRESDKRSKTSALKNEVNRAKHRESDKRSKARSLTNPHNRAKHRESDNRSKTSSLKNPHNRAKHRESDKRSKSISLKNRHNRAKHRESDKRSKSISLKNPHNRAKHRDTDKRLKSSSLKNPHIRAKHRESDKRSNAKARKNEIKLSKQRQVDKQCKQAALRNEKKAAKIRERNKRSQRIIRQSAISNSNQQAHTVTTFDQCKENFYNQIKDGPIFVCTVCHQTWFKHSVSPLSRTRLAQTNDRLLKQCTTNYISVQESEWICRTCLRTIQKGDIPRVSVANKLMFPHKPPELSLHQLEERLLSPRIPFMQIRELPRGGQLSIKGNVVNVPVDVMPTVTALPRNLSETQTVPIKLKKKMIFSSTVYTENVRPTKVLAALKWLVDNGPIYKELDIQVSDSWLEDISKETSESQPMVEFLENSRGNGSIENSEEDKADDSDSDQFSEVDDNERCCTNMDTMLCNKEYDHSQVLTFAPGENQQPLSLLQDDDAEYLAFPSIFCGQRRPNNSERHHPVHYSDICKWELRSVDRRVASSVPNIFFKLKKVEMQNIKNKVSLALRRCKTVGKKYTAGDLLDQGKRDSLVKLDEGYHIFRTLRNSPPYLEKRKKDLMAMIRQLGFPTYFVSLSAADTRWTDLLGVLGKLIDNKHYTEDELQDMDWANKTRLIQADPITCVRFFDNRLQHFMHDVLKSDLHPIGKIQDSFVRIEFQQRGSPHAHIMFWIQDAPTYDKSTPQQIVQFIDKYISCSSNVHNDSKPMLQMQVHKHSKTCRKRNKPVCRFGFPKPPMQQTMLLQPLLNTDIDQNKEIEDYNRVLKLMNEHKDGINMSFSEFLVHLQLDESEYIRCLRTSIKTPTVFIQREPSDIRINPYMKNLLDIYGANHDIQYVLDPYACAVYIVAYMSKSQRGMSLLMDKACKEARQENLDLRQQVKTIGNKFINAVEVSAQEAAYLLLQLPITRATRSVVFINTSSPENRTFLLKSQKLLQEMDPTDTNIESGNIIKRYSARPKALQNFCLADYASKLNVEYPESYDDPYDSDYEDDPSAIPTAEEILPSSTEPIDITLKSGVRIRSCRIQKVIRFVNFHRENDSENYYRERLLLYMPWRKEHADLLGQYDTHQMHFQEKWVTIKPKMEEYESTTTISAELLQQIHSDISENNVEFNTVAPNTEQAEAEDELEGQNDSTEYQFYQPACRDHSHYDMSADIGVPASMAQITHSLAHRIPDTDFCNMLSLLNVRQREFFTHVMQSITTNSDPLHVFLTGGAGVGKSMVISTLYQALHRYLSSNEGENPEDVRVLLCAPTGKAAYNIEGITNHSAFHIGPNQGFQFKNLSSDRLNTLRTKYRHLSVVIIDEVSMVGNRQFLFIHQRLQEIKQSQQPFGGIHMIVVGDLFQLKPVKDCWIFQNLKNDYCPLSLNLWQEYFQMHELTQIMRQQNDQPFAQLLNRLREGIHNETDIKELEKLCVPQNNVRYSTAIPHLYPTNALVNEHNARICASTSTTKTTVKAQDCVVGDLSAAVKGKIKQSIPKDASKTCGLLEDLLIAVSLRYETVANINVEDGITNGSACIIQKIDYLEQSNSIPSIIWVEFDKPQVGQQTRAQYRSYYKPNIPTAWTPIFAIKRTFFTSRQHIPVIRTQFPLRPAAAKTIHKSQGDTVDELAVHMGTTTIPHGHYVAFSRVRTARGLHILQLNKQKIKVSEDVTIEMARLRPASHLSTMDVERLSKVGKDLGLDGQALIDFIARERDIEKEAKADKEKAARDERAHQLELKRQEKEILEMKLLLQKTTDEGAIFLREKEPKSVESMTKITKQFLQARGSSFANTCKSNSSTHRVQYGNGDRDRREPTMDNLSAVMQAGHSYEPYPKAVRVCIAEIKYDGDTIILGLADKSEGVKAVCYEKKLKEKLQINKTVLLRKFQKGRTCIIINRNTQVSPAAALEDIKPEYIKKAKELVNPPPPQHIPLRNIKLPTPGTTPSLITVSGEVVQDGETTTPLALWNQAATSPVKKGDNITVTHVVPKDDKFLKSLALSTTSQTAVKVHAPKQSTISGHILAAEYKADKSILVTFLSSSDELEEYTIPCQNTQLLLQGKSLQSQLDSVASSPSSLTIEGTTIVSFHQDLKEEPSTSSKVQ</sequence>
<dbReference type="InterPro" id="IPR046700">
    <property type="entry name" value="DUF6570"/>
</dbReference>
<keyword evidence="1" id="KW-0378">Hydrolase</keyword>
<dbReference type="Pfam" id="PF05970">
    <property type="entry name" value="PIF1"/>
    <property type="match status" value="1"/>
</dbReference>
<dbReference type="GO" id="GO:0016787">
    <property type="term" value="F:hydrolase activity"/>
    <property type="evidence" value="ECO:0007669"/>
    <property type="project" value="UniProtKB-KW"/>
</dbReference>
<feature type="compositionally biased region" description="Basic and acidic residues" evidence="3">
    <location>
        <begin position="311"/>
        <end position="321"/>
    </location>
</feature>
<protein>
    <recommendedName>
        <fullName evidence="1">ATP-dependent DNA helicase</fullName>
        <ecNumber evidence="1">5.6.2.3</ecNumber>
    </recommendedName>
</protein>
<keyword evidence="1 7" id="KW-0347">Helicase</keyword>
<evidence type="ECO:0000259" key="6">
    <source>
        <dbReference type="Pfam" id="PF20209"/>
    </source>
</evidence>
<dbReference type="Proteomes" id="UP001152320">
    <property type="component" value="Chromosome 4"/>
</dbReference>
<comment type="catalytic activity">
    <reaction evidence="1">
        <text>ATP + H2O = ADP + phosphate + H(+)</text>
        <dbReference type="Rhea" id="RHEA:13065"/>
        <dbReference type="ChEBI" id="CHEBI:15377"/>
        <dbReference type="ChEBI" id="CHEBI:15378"/>
        <dbReference type="ChEBI" id="CHEBI:30616"/>
        <dbReference type="ChEBI" id="CHEBI:43474"/>
        <dbReference type="ChEBI" id="CHEBI:456216"/>
        <dbReference type="EC" id="5.6.2.3"/>
    </reaction>
</comment>
<dbReference type="GO" id="GO:0006310">
    <property type="term" value="P:DNA recombination"/>
    <property type="evidence" value="ECO:0007669"/>
    <property type="project" value="UniProtKB-KW"/>
</dbReference>
<evidence type="ECO:0000313" key="7">
    <source>
        <dbReference type="EMBL" id="KAJ8043175.1"/>
    </source>
</evidence>
<evidence type="ECO:0000256" key="1">
    <source>
        <dbReference type="RuleBase" id="RU363044"/>
    </source>
</evidence>
<gene>
    <name evidence="7" type="ORF">HOLleu_10151</name>
</gene>
<dbReference type="Pfam" id="PF14214">
    <property type="entry name" value="Helitron_like_N"/>
    <property type="match status" value="1"/>
</dbReference>
<dbReference type="GO" id="GO:0000723">
    <property type="term" value="P:telomere maintenance"/>
    <property type="evidence" value="ECO:0007669"/>
    <property type="project" value="InterPro"/>
</dbReference>
<feature type="region of interest" description="Disordered" evidence="3">
    <location>
        <begin position="1"/>
        <end position="20"/>
    </location>
</feature>
<keyword evidence="1" id="KW-0067">ATP-binding</keyword>
<dbReference type="EMBL" id="JAIZAY010000004">
    <property type="protein sequence ID" value="KAJ8043175.1"/>
    <property type="molecule type" value="Genomic_DNA"/>
</dbReference>
<feature type="domain" description="DUF6570" evidence="6">
    <location>
        <begin position="626"/>
        <end position="755"/>
    </location>
</feature>
<feature type="compositionally biased region" description="Basic and acidic residues" evidence="3">
    <location>
        <begin position="483"/>
        <end position="525"/>
    </location>
</feature>
<dbReference type="SUPFAM" id="SSF52540">
    <property type="entry name" value="P-loop containing nucleoside triphosphate hydrolases"/>
    <property type="match status" value="2"/>
</dbReference>
<keyword evidence="1" id="KW-0233">DNA recombination</keyword>
<keyword evidence="1" id="KW-0547">Nucleotide-binding</keyword>
<keyword evidence="2" id="KW-0175">Coiled coil</keyword>
<feature type="compositionally biased region" description="Basic residues" evidence="3">
    <location>
        <begin position="1"/>
        <end position="12"/>
    </location>
</feature>
<dbReference type="PANTHER" id="PTHR47642">
    <property type="entry name" value="ATP-DEPENDENT DNA HELICASE"/>
    <property type="match status" value="1"/>
</dbReference>
<accession>A0A9Q1CEF8</accession>
<feature type="region of interest" description="Disordered" evidence="3">
    <location>
        <begin position="761"/>
        <end position="802"/>
    </location>
</feature>
<feature type="domain" description="DNA helicase Pif1-like DEAD-box helicase" evidence="4">
    <location>
        <begin position="1585"/>
        <end position="1804"/>
    </location>
</feature>
<dbReference type="InterPro" id="IPR025476">
    <property type="entry name" value="Helitron_helicase-like"/>
</dbReference>